<dbReference type="Gene3D" id="3.40.50.2300">
    <property type="match status" value="2"/>
</dbReference>
<reference evidence="2" key="1">
    <citation type="journal article" date="2019" name="Int. J. Syst. Evol. Microbiol.">
        <title>The Global Catalogue of Microorganisms (GCM) 10K type strain sequencing project: providing services to taxonomists for standard genome sequencing and annotation.</title>
        <authorList>
            <consortium name="The Broad Institute Genomics Platform"/>
            <consortium name="The Broad Institute Genome Sequencing Center for Infectious Disease"/>
            <person name="Wu L."/>
            <person name="Ma J."/>
        </authorList>
    </citation>
    <scope>NUCLEOTIDE SEQUENCE [LARGE SCALE GENOMIC DNA]</scope>
    <source>
        <strain evidence="2">TBRC 1276</strain>
    </source>
</reference>
<dbReference type="EMBL" id="JBHSBI010000051">
    <property type="protein sequence ID" value="MFC4015892.1"/>
    <property type="molecule type" value="Genomic_DNA"/>
</dbReference>
<evidence type="ECO:0000313" key="1">
    <source>
        <dbReference type="EMBL" id="MFC4015892.1"/>
    </source>
</evidence>
<name>A0ABV8GT22_9ACTN</name>
<dbReference type="InterPro" id="IPR028082">
    <property type="entry name" value="Peripla_BP_I"/>
</dbReference>
<evidence type="ECO:0000313" key="2">
    <source>
        <dbReference type="Proteomes" id="UP001595851"/>
    </source>
</evidence>
<accession>A0ABV8GT22</accession>
<dbReference type="RefSeq" id="WP_379535693.1">
    <property type="nucleotide sequence ID" value="NZ_JBHSBI010000051.1"/>
</dbReference>
<comment type="caution">
    <text evidence="1">The sequence shown here is derived from an EMBL/GenBank/DDBJ whole genome shotgun (WGS) entry which is preliminary data.</text>
</comment>
<protein>
    <submittedName>
        <fullName evidence="1">ABC transporter substrate-binding protein</fullName>
    </submittedName>
</protein>
<gene>
    <name evidence="1" type="ORF">ACFOY2_52385</name>
</gene>
<keyword evidence="2" id="KW-1185">Reference proteome</keyword>
<proteinExistence type="predicted"/>
<organism evidence="1 2">
    <name type="scientific">Nonomuraea purpurea</name>
    <dbReference type="NCBI Taxonomy" id="1849276"/>
    <lineage>
        <taxon>Bacteria</taxon>
        <taxon>Bacillati</taxon>
        <taxon>Actinomycetota</taxon>
        <taxon>Actinomycetes</taxon>
        <taxon>Streptosporangiales</taxon>
        <taxon>Streptosporangiaceae</taxon>
        <taxon>Nonomuraea</taxon>
    </lineage>
</organism>
<dbReference type="SUPFAM" id="SSF53822">
    <property type="entry name" value="Periplasmic binding protein-like I"/>
    <property type="match status" value="1"/>
</dbReference>
<dbReference type="Proteomes" id="UP001595851">
    <property type="component" value="Unassembled WGS sequence"/>
</dbReference>
<sequence>MGLDDALGDLVIRNRFRRRAVKFTRRTGPLVLQLEGDDAEIRTWIKKFHAEYTGVLPINEPAPADQAPPWGVAQELLEIARRCGYDGRPAFRLPIVFPRFAAVYDAFFAWRPGQEHSDADLNDELEKRVKKAIREAKKDVLPEWRERAEQISNDPYLEKFFGGLITFVLRAFGWLRFPHIRTINWFRKKGLREQPIRTTQVLINELRRWRERKPEEKYLLLIRAMLADIDTHYGFFRRLNRARHPVILLPEVDKVPARRILRDVFLTACDDASRDLRTYPIVITTSAPDKAAQDAPVRAAELGTHIRNRFDAREAAAHIYPGMPLPGRLLRISLEGCAQGSGDQRRIRPAGPVSAAIMSVALVAAAAGSGLYSWQQFNRCGERLEWAGDDCVGASDGKDVFLPDVEGMPEIFALIAAENAHVQTARHATVALMIPMESDVAAVRQQILAEVRGAYLAQHRANRPEAAAPPIRLVLVNPGRDYRQAPRAIKLLLEQEPNLRVVTDFNLSLDATRAAMSNLANKHKIPLVAGLVTSGDFANPESAKPGEYPFPGLARVVSTAKEQATALLKSDPRLAGSETALVTDTRPNDNYNASLREAFNEARMSRKKGVGVQEMQFKSKGLETVGNLPNMFSDFARNICESNARYVYFAGRAFHLKLFIQQLAGVYCRDKPSYTVITGSDATTIASRLTDGERAMLRGDPGIGRPAVSVEYAAPAHPDAWTTEVDKVGLPGYLAEPRQAMTELRQDIVDTGLGDVNLEDGRTIIAHDVVLTAAKELAKAAAINNTELPSTAQVKESLPNLNAAYRVPGASGWICLTRAGNPYNKPVPVVRLDGGSGKVGLKAVAWPQGGPPKNNCVVPQDAS</sequence>